<dbReference type="PANTHER" id="PTHR23511:SF35">
    <property type="entry name" value="MAJOR FACILITATOR SUPERFAMILY (MFS) PROFILE DOMAIN-CONTAINING PROTEIN"/>
    <property type="match status" value="1"/>
</dbReference>
<dbReference type="PANTHER" id="PTHR23511">
    <property type="entry name" value="SYNAPTIC VESICLE GLYCOPROTEIN 2"/>
    <property type="match status" value="1"/>
</dbReference>
<dbReference type="SUPFAM" id="SSF103473">
    <property type="entry name" value="MFS general substrate transporter"/>
    <property type="match status" value="1"/>
</dbReference>
<dbReference type="OrthoDB" id="433512at2759"/>
<name>A0A8S4SIP5_9NEOP</name>
<proteinExistence type="predicted"/>
<keyword evidence="3 6" id="KW-0812">Transmembrane</keyword>
<evidence type="ECO:0000256" key="3">
    <source>
        <dbReference type="ARBA" id="ARBA00022692"/>
    </source>
</evidence>
<keyword evidence="4 6" id="KW-1133">Transmembrane helix</keyword>
<keyword evidence="9" id="KW-1185">Reference proteome</keyword>
<dbReference type="InterPro" id="IPR020846">
    <property type="entry name" value="MFS_dom"/>
</dbReference>
<organism evidence="8 9">
    <name type="scientific">Pararge aegeria aegeria</name>
    <dbReference type="NCBI Taxonomy" id="348720"/>
    <lineage>
        <taxon>Eukaryota</taxon>
        <taxon>Metazoa</taxon>
        <taxon>Ecdysozoa</taxon>
        <taxon>Arthropoda</taxon>
        <taxon>Hexapoda</taxon>
        <taxon>Insecta</taxon>
        <taxon>Pterygota</taxon>
        <taxon>Neoptera</taxon>
        <taxon>Endopterygota</taxon>
        <taxon>Lepidoptera</taxon>
        <taxon>Glossata</taxon>
        <taxon>Ditrysia</taxon>
        <taxon>Papilionoidea</taxon>
        <taxon>Nymphalidae</taxon>
        <taxon>Satyrinae</taxon>
        <taxon>Satyrini</taxon>
        <taxon>Parargina</taxon>
        <taxon>Pararge</taxon>
    </lineage>
</organism>
<protein>
    <submittedName>
        <fullName evidence="8">Jg18949 protein</fullName>
    </submittedName>
</protein>
<evidence type="ECO:0000256" key="6">
    <source>
        <dbReference type="SAM" id="Phobius"/>
    </source>
</evidence>
<gene>
    <name evidence="8" type="primary">jg18949</name>
    <name evidence="8" type="ORF">PAEG_LOCUS27808</name>
</gene>
<keyword evidence="2" id="KW-0813">Transport</keyword>
<evidence type="ECO:0000256" key="5">
    <source>
        <dbReference type="ARBA" id="ARBA00023136"/>
    </source>
</evidence>
<accession>A0A8S4SIP5</accession>
<evidence type="ECO:0000259" key="7">
    <source>
        <dbReference type="PROSITE" id="PS50850"/>
    </source>
</evidence>
<reference evidence="8" key="1">
    <citation type="submission" date="2022-03" db="EMBL/GenBank/DDBJ databases">
        <authorList>
            <person name="Lindestad O."/>
        </authorList>
    </citation>
    <scope>NUCLEOTIDE SEQUENCE</scope>
</reference>
<evidence type="ECO:0000313" key="8">
    <source>
        <dbReference type="EMBL" id="CAH2269724.1"/>
    </source>
</evidence>
<dbReference type="GO" id="GO:0016020">
    <property type="term" value="C:membrane"/>
    <property type="evidence" value="ECO:0007669"/>
    <property type="project" value="UniProtKB-SubCell"/>
</dbReference>
<dbReference type="EMBL" id="CAKXAJ010026541">
    <property type="protein sequence ID" value="CAH2269724.1"/>
    <property type="molecule type" value="Genomic_DNA"/>
</dbReference>
<dbReference type="Proteomes" id="UP000838756">
    <property type="component" value="Unassembled WGS sequence"/>
</dbReference>
<feature type="transmembrane region" description="Helical" evidence="6">
    <location>
        <begin position="72"/>
        <end position="92"/>
    </location>
</feature>
<evidence type="ECO:0000256" key="2">
    <source>
        <dbReference type="ARBA" id="ARBA00022448"/>
    </source>
</evidence>
<dbReference type="Gene3D" id="1.20.1250.20">
    <property type="entry name" value="MFS general substrate transporter like domains"/>
    <property type="match status" value="1"/>
</dbReference>
<evidence type="ECO:0000256" key="1">
    <source>
        <dbReference type="ARBA" id="ARBA00004141"/>
    </source>
</evidence>
<comment type="caution">
    <text evidence="8">The sequence shown here is derived from an EMBL/GenBank/DDBJ whole genome shotgun (WGS) entry which is preliminary data.</text>
</comment>
<comment type="subcellular location">
    <subcellularLocation>
        <location evidence="1">Membrane</location>
        <topology evidence="1">Multi-pass membrane protein</topology>
    </subcellularLocation>
</comment>
<evidence type="ECO:0000313" key="9">
    <source>
        <dbReference type="Proteomes" id="UP000838756"/>
    </source>
</evidence>
<evidence type="ECO:0000256" key="4">
    <source>
        <dbReference type="ARBA" id="ARBA00022989"/>
    </source>
</evidence>
<dbReference type="GO" id="GO:0022857">
    <property type="term" value="F:transmembrane transporter activity"/>
    <property type="evidence" value="ECO:0007669"/>
    <property type="project" value="InterPro"/>
</dbReference>
<dbReference type="AlphaFoldDB" id="A0A8S4SIP5"/>
<dbReference type="PROSITE" id="PS50850">
    <property type="entry name" value="MFS"/>
    <property type="match status" value="1"/>
</dbReference>
<dbReference type="InterPro" id="IPR036259">
    <property type="entry name" value="MFS_trans_sf"/>
</dbReference>
<feature type="domain" description="Major facilitator superfamily (MFS) profile" evidence="7">
    <location>
        <begin position="1"/>
        <end position="156"/>
    </location>
</feature>
<keyword evidence="5 6" id="KW-0472">Membrane</keyword>
<feature type="transmembrane region" description="Helical" evidence="6">
    <location>
        <begin position="134"/>
        <end position="151"/>
    </location>
</feature>
<sequence>MMMIVQEVCNDTIQETTLLSAMSYGALASSANLVLSLTCGSRKRLAMLFIIVISAIAAILLNVVAVPIAGGIFFFIFLLCALSMGILSVYFVELYPTSLRGMASCLSVMIGRSSAFLGVNAIGALISANCEATFYAWSVLLLSSAVFTWYLPKDKKPKQ</sequence>
<feature type="transmembrane region" description="Helical" evidence="6">
    <location>
        <begin position="104"/>
        <end position="128"/>
    </location>
</feature>
<feature type="transmembrane region" description="Helical" evidence="6">
    <location>
        <begin position="45"/>
        <end position="66"/>
    </location>
</feature>